<comment type="similarity">
    <text evidence="2">Belongs to the SEC2 family.</text>
</comment>
<feature type="compositionally biased region" description="Polar residues" evidence="4">
    <location>
        <begin position="19"/>
        <end position="34"/>
    </location>
</feature>
<dbReference type="EMBL" id="CAXLJM020000062">
    <property type="protein sequence ID" value="CAL8120251.1"/>
    <property type="molecule type" value="Genomic_DNA"/>
</dbReference>
<evidence type="ECO:0000256" key="4">
    <source>
        <dbReference type="SAM" id="MobiDB-lite"/>
    </source>
</evidence>
<dbReference type="Gene3D" id="1.20.5.4880">
    <property type="match status" value="1"/>
</dbReference>
<feature type="coiled-coil region" evidence="3">
    <location>
        <begin position="204"/>
        <end position="288"/>
    </location>
</feature>
<evidence type="ECO:0000256" key="2">
    <source>
        <dbReference type="ARBA" id="ARBA00025794"/>
    </source>
</evidence>
<keyword evidence="7" id="KW-1185">Reference proteome</keyword>
<dbReference type="Pfam" id="PF25555">
    <property type="entry name" value="RAB3A-like_C"/>
    <property type="match status" value="1"/>
</dbReference>
<sequence length="509" mass="56268">MAEETDKESSQEESHQQQPMSNSLDGTNGSSSVESIPHATHSDSYSSDIGSTEHLVVVLEAETSFTKHDPITQFITHNNNNNLKGSLITDQMFDDSGIENTGTVPVMNLSVHRGSLTNGAAVLLSGGSGGGAVTTGSSPTAGGEQVDGTRRHSKSSSLPHGVKLCSENEDKNVQKVGGERLRGSSSSMSDREDDKDSSISSDRWAGLEEELRKAQSELKVKNAEVEKLKGIRQQVEGELEDLTASLFQEAHKMVKEAKMKEVSSEKCLKEAKMQLEGLQAEVAALKALLITSTPSRPNLGSSTTGGNGISLFKKQHKRCPSHNHLNYGRPEDDTDSSQKQKEKTNEVVIDRSRCDVDPILLAHFAAWRTDPVLCPDKSQFIQKMYTEEIEPNLTFANVPLVSRLKKAIEDNSIWVEPLPEKDRTNVSKECALLCCPKICHYRMRFAFDSDEWYDISKFCRDRIAAVCEFLNYLRYIKNGLVKASVDDAYWEILRLRKQMALAKLGISIS</sequence>
<evidence type="ECO:0000313" key="6">
    <source>
        <dbReference type="EMBL" id="CAL8120251.1"/>
    </source>
</evidence>
<feature type="compositionally biased region" description="Basic and acidic residues" evidence="4">
    <location>
        <begin position="166"/>
        <end position="182"/>
    </location>
</feature>
<evidence type="ECO:0000313" key="7">
    <source>
        <dbReference type="Proteomes" id="UP001642540"/>
    </source>
</evidence>
<dbReference type="PANTHER" id="PTHR14430:SF0">
    <property type="entry name" value="SEC2P DOMAIN-CONTAINING PROTEIN"/>
    <property type="match status" value="1"/>
</dbReference>
<feature type="compositionally biased region" description="Basic and acidic residues" evidence="4">
    <location>
        <begin position="336"/>
        <end position="346"/>
    </location>
</feature>
<comment type="caution">
    <text evidence="6">The sequence shown here is derived from an EMBL/GenBank/DDBJ whole genome shotgun (WGS) entry which is preliminary data.</text>
</comment>
<organism evidence="6 7">
    <name type="scientific">Orchesella dallaii</name>
    <dbReference type="NCBI Taxonomy" id="48710"/>
    <lineage>
        <taxon>Eukaryota</taxon>
        <taxon>Metazoa</taxon>
        <taxon>Ecdysozoa</taxon>
        <taxon>Arthropoda</taxon>
        <taxon>Hexapoda</taxon>
        <taxon>Collembola</taxon>
        <taxon>Entomobryomorpha</taxon>
        <taxon>Entomobryoidea</taxon>
        <taxon>Orchesellidae</taxon>
        <taxon>Orchesellinae</taxon>
        <taxon>Orchesella</taxon>
    </lineage>
</organism>
<evidence type="ECO:0000256" key="1">
    <source>
        <dbReference type="ARBA" id="ARBA00023054"/>
    </source>
</evidence>
<dbReference type="InterPro" id="IPR009449">
    <property type="entry name" value="Sec2_N"/>
</dbReference>
<dbReference type="PANTHER" id="PTHR14430">
    <property type="entry name" value="RABIN3-RELATED"/>
    <property type="match status" value="1"/>
</dbReference>
<dbReference type="CDD" id="cd21044">
    <property type="entry name" value="Rab11BD_RAB3IP_like"/>
    <property type="match status" value="1"/>
</dbReference>
<feature type="region of interest" description="Disordered" evidence="4">
    <location>
        <begin position="129"/>
        <end position="201"/>
    </location>
</feature>
<evidence type="ECO:0000259" key="5">
    <source>
        <dbReference type="Pfam" id="PF06428"/>
    </source>
</evidence>
<dbReference type="Pfam" id="PF06428">
    <property type="entry name" value="Sec2p"/>
    <property type="match status" value="1"/>
</dbReference>
<reference evidence="6 7" key="1">
    <citation type="submission" date="2024-08" db="EMBL/GenBank/DDBJ databases">
        <authorList>
            <person name="Cucini C."/>
            <person name="Frati F."/>
        </authorList>
    </citation>
    <scope>NUCLEOTIDE SEQUENCE [LARGE SCALE GENOMIC DNA]</scope>
</reference>
<accession>A0ABP1R9N2</accession>
<feature type="domain" description="GDP/GTP exchange factor Sec2 N-terminal" evidence="5">
    <location>
        <begin position="190"/>
        <end position="286"/>
    </location>
</feature>
<feature type="region of interest" description="Disordered" evidence="4">
    <location>
        <begin position="320"/>
        <end position="346"/>
    </location>
</feature>
<protein>
    <recommendedName>
        <fullName evidence="5">GDP/GTP exchange factor Sec2 N-terminal domain-containing protein</fullName>
    </recommendedName>
</protein>
<name>A0ABP1R9N2_9HEXA</name>
<dbReference type="Proteomes" id="UP001642540">
    <property type="component" value="Unassembled WGS sequence"/>
</dbReference>
<keyword evidence="1 3" id="KW-0175">Coiled coil</keyword>
<proteinExistence type="inferred from homology"/>
<feature type="region of interest" description="Disordered" evidence="4">
    <location>
        <begin position="1"/>
        <end position="48"/>
    </location>
</feature>
<feature type="compositionally biased region" description="Low complexity" evidence="4">
    <location>
        <begin position="134"/>
        <end position="143"/>
    </location>
</feature>
<dbReference type="InterPro" id="IPR040351">
    <property type="entry name" value="RAB3IL/RAB3IP/Sec2"/>
</dbReference>
<evidence type="ECO:0000256" key="3">
    <source>
        <dbReference type="SAM" id="Coils"/>
    </source>
</evidence>
<dbReference type="SUPFAM" id="SSF144284">
    <property type="entry name" value="Sec2 N-terminal region"/>
    <property type="match status" value="1"/>
</dbReference>
<gene>
    <name evidence="6" type="ORF">ODALV1_LOCUS18922</name>
</gene>